<evidence type="ECO:0000313" key="1">
    <source>
        <dbReference type="EMBL" id="MCH80441.1"/>
    </source>
</evidence>
<name>A0A392LZM5_9FABA</name>
<reference evidence="1 2" key="1">
    <citation type="journal article" date="2018" name="Front. Plant Sci.">
        <title>Red Clover (Trifolium pratense) and Zigzag Clover (T. medium) - A Picture of Genomic Similarities and Differences.</title>
        <authorList>
            <person name="Dluhosova J."/>
            <person name="Istvanek J."/>
            <person name="Nedelnik J."/>
            <person name="Repkova J."/>
        </authorList>
    </citation>
    <scope>NUCLEOTIDE SEQUENCE [LARGE SCALE GENOMIC DNA]</scope>
    <source>
        <strain evidence="2">cv. 10/8</strain>
        <tissue evidence="1">Leaf</tissue>
    </source>
</reference>
<sequence>MIIEPKGKEVVDDASEKGLDEVIKKVVKAKLEDTGQENKAVAERCRSVKILNVEDIYEDHADEVLYLDKNSGSSSFEVEETDVGRALPTGLRLQPVFHYRNSVCYSFTLLYCVR</sequence>
<feature type="non-terminal residue" evidence="1">
    <location>
        <position position="114"/>
    </location>
</feature>
<organism evidence="1 2">
    <name type="scientific">Trifolium medium</name>
    <dbReference type="NCBI Taxonomy" id="97028"/>
    <lineage>
        <taxon>Eukaryota</taxon>
        <taxon>Viridiplantae</taxon>
        <taxon>Streptophyta</taxon>
        <taxon>Embryophyta</taxon>
        <taxon>Tracheophyta</taxon>
        <taxon>Spermatophyta</taxon>
        <taxon>Magnoliopsida</taxon>
        <taxon>eudicotyledons</taxon>
        <taxon>Gunneridae</taxon>
        <taxon>Pentapetalae</taxon>
        <taxon>rosids</taxon>
        <taxon>fabids</taxon>
        <taxon>Fabales</taxon>
        <taxon>Fabaceae</taxon>
        <taxon>Papilionoideae</taxon>
        <taxon>50 kb inversion clade</taxon>
        <taxon>NPAAA clade</taxon>
        <taxon>Hologalegina</taxon>
        <taxon>IRL clade</taxon>
        <taxon>Trifolieae</taxon>
        <taxon>Trifolium</taxon>
    </lineage>
</organism>
<protein>
    <submittedName>
        <fullName evidence="1">Uncharacterized protein</fullName>
    </submittedName>
</protein>
<gene>
    <name evidence="1" type="ORF">A2U01_0001209</name>
</gene>
<dbReference type="AlphaFoldDB" id="A0A392LZM5"/>
<proteinExistence type="predicted"/>
<dbReference type="Proteomes" id="UP000265520">
    <property type="component" value="Unassembled WGS sequence"/>
</dbReference>
<dbReference type="EMBL" id="LXQA010001060">
    <property type="protein sequence ID" value="MCH80441.1"/>
    <property type="molecule type" value="Genomic_DNA"/>
</dbReference>
<keyword evidence="2" id="KW-1185">Reference proteome</keyword>
<accession>A0A392LZM5</accession>
<comment type="caution">
    <text evidence="1">The sequence shown here is derived from an EMBL/GenBank/DDBJ whole genome shotgun (WGS) entry which is preliminary data.</text>
</comment>
<evidence type="ECO:0000313" key="2">
    <source>
        <dbReference type="Proteomes" id="UP000265520"/>
    </source>
</evidence>